<dbReference type="Pfam" id="PF00700">
    <property type="entry name" value="Flagellin_C"/>
    <property type="match status" value="1"/>
</dbReference>
<dbReference type="InterPro" id="IPR046358">
    <property type="entry name" value="Flagellin_C"/>
</dbReference>
<dbReference type="GO" id="GO:0005576">
    <property type="term" value="C:extracellular region"/>
    <property type="evidence" value="ECO:0007669"/>
    <property type="project" value="UniProtKB-SubCell"/>
</dbReference>
<comment type="similarity">
    <text evidence="1 3">Belongs to the bacterial flagellin family.</text>
</comment>
<gene>
    <name evidence="6" type="ORF">G3256_18310</name>
</gene>
<evidence type="ECO:0000256" key="2">
    <source>
        <dbReference type="ARBA" id="ARBA00023143"/>
    </source>
</evidence>
<keyword evidence="7" id="KW-1185">Reference proteome</keyword>
<keyword evidence="3" id="KW-0964">Secreted</keyword>
<dbReference type="AlphaFoldDB" id="A0A858SZR4"/>
<dbReference type="PANTHER" id="PTHR42792">
    <property type="entry name" value="FLAGELLIN"/>
    <property type="match status" value="1"/>
</dbReference>
<dbReference type="PRINTS" id="PR00207">
    <property type="entry name" value="FLAGELLIN"/>
</dbReference>
<dbReference type="InterPro" id="IPR001029">
    <property type="entry name" value="Flagellin_N"/>
</dbReference>
<dbReference type="GO" id="GO:0009288">
    <property type="term" value="C:bacterial-type flagellum"/>
    <property type="evidence" value="ECO:0007669"/>
    <property type="project" value="UniProtKB-SubCell"/>
</dbReference>
<keyword evidence="6" id="KW-0282">Flagellum</keyword>
<dbReference type="PANTHER" id="PTHR42792:SF2">
    <property type="entry name" value="FLAGELLIN"/>
    <property type="match status" value="1"/>
</dbReference>
<proteinExistence type="inferred from homology"/>
<keyword evidence="6" id="KW-0966">Cell projection</keyword>
<sequence>MSSILTNNSAMVALQTLKSINMNLGKVQSEISTGKTVESAKDNAAVWAISKVMSSDVEGFKAISDSLALGQATVGVALNGAETITDLLTEIKGKIVNAQEENVDRAKIQTDIEALTSQIDSIVGAAQFNGLNLLNDDGKATEDQTSNILSSLDRAGDGTVTSGEIVIARSNLSAEKASLAGDAAQVAGGANGGAAIVAAAATTATNVTVVAQDGTATGTDVTGVGYNLVISAAAGTYDGLATTAADDILYVAQEGDTAEDIGAGLKAAFDVWVAEKGEFDADISLASNATGFAFTAGDYVGGTNTISFTVNVQTSATDGNERAGALQSLSAIDVSTENGAADALAKVESLIQTSIDTAAALGSGGRQIDTQSEFVGKLTDLLTSGIGALVDADMEAASAKLQALQTQQQLGVQALSIANQAPQTILSLFR</sequence>
<comment type="function">
    <text evidence="3">Flagellin is the subunit protein which polymerizes to form the filaments of bacterial flagella.</text>
</comment>
<dbReference type="KEGG" id="rpon:G3256_18310"/>
<organism evidence="6 7">
    <name type="scientific">Roseobacter ponti</name>
    <dbReference type="NCBI Taxonomy" id="1891787"/>
    <lineage>
        <taxon>Bacteria</taxon>
        <taxon>Pseudomonadati</taxon>
        <taxon>Pseudomonadota</taxon>
        <taxon>Alphaproteobacteria</taxon>
        <taxon>Rhodobacterales</taxon>
        <taxon>Roseobacteraceae</taxon>
        <taxon>Roseobacter</taxon>
    </lineage>
</organism>
<feature type="domain" description="Flagellin N-terminal" evidence="4">
    <location>
        <begin position="4"/>
        <end position="136"/>
    </location>
</feature>
<dbReference type="Pfam" id="PF00669">
    <property type="entry name" value="Flagellin_N"/>
    <property type="match status" value="1"/>
</dbReference>
<comment type="subcellular location">
    <subcellularLocation>
        <location evidence="3">Secreted</location>
    </subcellularLocation>
    <subcellularLocation>
        <location evidence="3">Bacterial flagellum</location>
    </subcellularLocation>
</comment>
<keyword evidence="6" id="KW-0969">Cilium</keyword>
<dbReference type="EMBL" id="CP048788">
    <property type="protein sequence ID" value="QJF52991.1"/>
    <property type="molecule type" value="Genomic_DNA"/>
</dbReference>
<evidence type="ECO:0000256" key="1">
    <source>
        <dbReference type="ARBA" id="ARBA00005709"/>
    </source>
</evidence>
<dbReference type="GO" id="GO:0005198">
    <property type="term" value="F:structural molecule activity"/>
    <property type="evidence" value="ECO:0007669"/>
    <property type="project" value="UniProtKB-UniRule"/>
</dbReference>
<dbReference type="Gene3D" id="1.20.1330.10">
    <property type="entry name" value="f41 fragment of flagellin, N-terminal domain"/>
    <property type="match status" value="2"/>
</dbReference>
<feature type="domain" description="Flagellin C-terminal" evidence="5">
    <location>
        <begin position="345"/>
        <end position="429"/>
    </location>
</feature>
<dbReference type="RefSeq" id="WP_169642208.1">
    <property type="nucleotide sequence ID" value="NZ_CP048788.1"/>
</dbReference>
<dbReference type="Proteomes" id="UP000503308">
    <property type="component" value="Chromosome"/>
</dbReference>
<reference evidence="6 7" key="1">
    <citation type="submission" date="2020-02" db="EMBL/GenBank/DDBJ databases">
        <title>Genome sequence of Roseobacter ponti.</title>
        <authorList>
            <person name="Hollensteiner J."/>
            <person name="Schneider D."/>
            <person name="Poehlein A."/>
            <person name="Daniel R."/>
        </authorList>
    </citation>
    <scope>NUCLEOTIDE SEQUENCE [LARGE SCALE GENOMIC DNA]</scope>
    <source>
        <strain evidence="6 7">DSM 106830</strain>
    </source>
</reference>
<evidence type="ECO:0000259" key="5">
    <source>
        <dbReference type="Pfam" id="PF00700"/>
    </source>
</evidence>
<evidence type="ECO:0000259" key="4">
    <source>
        <dbReference type="Pfam" id="PF00669"/>
    </source>
</evidence>
<evidence type="ECO:0000313" key="7">
    <source>
        <dbReference type="Proteomes" id="UP000503308"/>
    </source>
</evidence>
<keyword evidence="2 3" id="KW-0975">Bacterial flagellum</keyword>
<evidence type="ECO:0000256" key="3">
    <source>
        <dbReference type="RuleBase" id="RU362073"/>
    </source>
</evidence>
<dbReference type="SUPFAM" id="SSF64518">
    <property type="entry name" value="Phase 1 flagellin"/>
    <property type="match status" value="1"/>
</dbReference>
<protein>
    <recommendedName>
        <fullName evidence="3">Flagellin</fullName>
    </recommendedName>
</protein>
<evidence type="ECO:0000313" key="6">
    <source>
        <dbReference type="EMBL" id="QJF52991.1"/>
    </source>
</evidence>
<name>A0A858SZR4_9RHOB</name>
<dbReference type="InterPro" id="IPR001492">
    <property type="entry name" value="Flagellin"/>
</dbReference>
<accession>A0A858SZR4</accession>